<organism evidence="1 2">
    <name type="scientific">Tichowtungia aerotolerans</name>
    <dbReference type="NCBI Taxonomy" id="2697043"/>
    <lineage>
        <taxon>Bacteria</taxon>
        <taxon>Pseudomonadati</taxon>
        <taxon>Kiritimatiellota</taxon>
        <taxon>Tichowtungiia</taxon>
        <taxon>Tichowtungiales</taxon>
        <taxon>Tichowtungiaceae</taxon>
        <taxon>Tichowtungia</taxon>
    </lineage>
</organism>
<dbReference type="AlphaFoldDB" id="A0A6P1M5J0"/>
<evidence type="ECO:0000313" key="2">
    <source>
        <dbReference type="Proteomes" id="UP000464954"/>
    </source>
</evidence>
<proteinExistence type="predicted"/>
<dbReference type="KEGG" id="taer:GT409_10435"/>
<dbReference type="Proteomes" id="UP000464954">
    <property type="component" value="Chromosome"/>
</dbReference>
<name>A0A6P1M5J0_9BACT</name>
<dbReference type="EMBL" id="CP047593">
    <property type="protein sequence ID" value="QHI69850.1"/>
    <property type="molecule type" value="Genomic_DNA"/>
</dbReference>
<sequence length="319" mass="37045">MLKILLEAFPSLSAPAFILRDTLGAEQFDRLRQHWLTPVETRPKSHPCQKCNGTHRIHWHSDQDIVSIPPADSYCEKQTLSFDDACLLRFDVYRFAEQLCQQLEITPESHLDISRFPCRVGWLVGTSRQYPVYLLLGSSFACEQAAKNLLIEKESPFTLISNVDLLEIFPLFKKKKCSAFSLSHIAEINPVHLKVSVPGTELLSEFLYEAEDSIYVPNPNVQITPDFKRIIFDDGYEINLAKAYKRRAVVRFIRDQVCRSGKLQFDVEVMRDAYNRQYPKKPWNSDRFKEDLFRGAPPEDFDRIFETIDAAMGKYRWLL</sequence>
<reference evidence="1 2" key="1">
    <citation type="submission" date="2020-01" db="EMBL/GenBank/DDBJ databases">
        <title>Ponticoccus aerotolerans gen. nov., sp. nov., an anaerobic bacterium and proposal of Ponticoccusceae fam. nov., Ponticoccusles ord. nov. and Ponticoccuse classis nov. in the phylum Kiritimatiellaeota.</title>
        <authorList>
            <person name="Zhou L.Y."/>
            <person name="Du Z.J."/>
        </authorList>
    </citation>
    <scope>NUCLEOTIDE SEQUENCE [LARGE SCALE GENOMIC DNA]</scope>
    <source>
        <strain evidence="1 2">S-5007</strain>
    </source>
</reference>
<gene>
    <name evidence="1" type="ORF">GT409_10435</name>
</gene>
<evidence type="ECO:0000313" key="1">
    <source>
        <dbReference type="EMBL" id="QHI69850.1"/>
    </source>
</evidence>
<keyword evidence="2" id="KW-1185">Reference proteome</keyword>
<protein>
    <submittedName>
        <fullName evidence="1">Uncharacterized protein</fullName>
    </submittedName>
</protein>
<accession>A0A6P1M5J0</accession>
<dbReference type="RefSeq" id="WP_160629032.1">
    <property type="nucleotide sequence ID" value="NZ_CP047593.1"/>
</dbReference>